<gene>
    <name evidence="1" type="ORF">SAMN04488095_0630</name>
</gene>
<evidence type="ECO:0000313" key="1">
    <source>
        <dbReference type="EMBL" id="SFI36068.1"/>
    </source>
</evidence>
<name>A0A1I3HJW9_9RHOB</name>
<protein>
    <recommendedName>
        <fullName evidence="3">Peptidase MA superfamily protein</fullName>
    </recommendedName>
</protein>
<dbReference type="STRING" id="390807.SAMN04488095_0630"/>
<dbReference type="RefSeq" id="WP_092777020.1">
    <property type="nucleotide sequence ID" value="NZ_FORA01000001.1"/>
</dbReference>
<dbReference type="Proteomes" id="UP000199110">
    <property type="component" value="Unassembled WGS sequence"/>
</dbReference>
<organism evidence="1 2">
    <name type="scientific">Jannaschia pohangensis</name>
    <dbReference type="NCBI Taxonomy" id="390807"/>
    <lineage>
        <taxon>Bacteria</taxon>
        <taxon>Pseudomonadati</taxon>
        <taxon>Pseudomonadota</taxon>
        <taxon>Alphaproteobacteria</taxon>
        <taxon>Rhodobacterales</taxon>
        <taxon>Roseobacteraceae</taxon>
        <taxon>Jannaschia</taxon>
    </lineage>
</organism>
<evidence type="ECO:0008006" key="3">
    <source>
        <dbReference type="Google" id="ProtNLM"/>
    </source>
</evidence>
<sequence length="217" mass="23532">MRKRSWLALAVVAGMVAAIVPAFGRTAALPGLHGFTEIAPQLWVEDGAAPSPITREDVETAEVLLADFWGRAPERPRILVCLTEACDAALGGPGPLAQAYGRFVVVLYSRLAAEDADLRRAILTHEMSHVALSERVSAWRVMTGDLPAWLNEGLAVLASDDPRFDLSEEVCATLADETLPEGFREWGRQAGQQSRPLYQAAACRARDWLAQNGLDAL</sequence>
<proteinExistence type="predicted"/>
<keyword evidence="2" id="KW-1185">Reference proteome</keyword>
<reference evidence="1 2" key="1">
    <citation type="submission" date="2016-10" db="EMBL/GenBank/DDBJ databases">
        <authorList>
            <person name="de Groot N.N."/>
        </authorList>
    </citation>
    <scope>NUCLEOTIDE SEQUENCE [LARGE SCALE GENOMIC DNA]</scope>
    <source>
        <strain evidence="1 2">DSM 19073</strain>
    </source>
</reference>
<evidence type="ECO:0000313" key="2">
    <source>
        <dbReference type="Proteomes" id="UP000199110"/>
    </source>
</evidence>
<accession>A0A1I3HJW9</accession>
<dbReference type="OrthoDB" id="43895at2"/>
<dbReference type="EMBL" id="FORA01000001">
    <property type="protein sequence ID" value="SFI36068.1"/>
    <property type="molecule type" value="Genomic_DNA"/>
</dbReference>
<dbReference type="AlphaFoldDB" id="A0A1I3HJW9"/>